<dbReference type="PANTHER" id="PTHR14969">
    <property type="entry name" value="SPHINGOSINE-1-PHOSPHATE PHOSPHOHYDROLASE"/>
    <property type="match status" value="1"/>
</dbReference>
<dbReference type="CDD" id="cd03392">
    <property type="entry name" value="PAP2_like_2"/>
    <property type="match status" value="1"/>
</dbReference>
<evidence type="ECO:0000313" key="4">
    <source>
        <dbReference type="Proteomes" id="UP000199448"/>
    </source>
</evidence>
<dbReference type="Pfam" id="PF01569">
    <property type="entry name" value="PAP2"/>
    <property type="match status" value="1"/>
</dbReference>
<evidence type="ECO:0000313" key="3">
    <source>
        <dbReference type="EMBL" id="SEE80659.1"/>
    </source>
</evidence>
<feature type="domain" description="Phosphatidic acid phosphatase type 2/haloperoxidase" evidence="2">
    <location>
        <begin position="116"/>
        <end position="227"/>
    </location>
</feature>
<dbReference type="EMBL" id="FNUG01000002">
    <property type="protein sequence ID" value="SEE80659.1"/>
    <property type="molecule type" value="Genomic_DNA"/>
</dbReference>
<dbReference type="Proteomes" id="UP000199448">
    <property type="component" value="Unassembled WGS sequence"/>
</dbReference>
<keyword evidence="1" id="KW-1133">Transmembrane helix</keyword>
<reference evidence="3 4" key="1">
    <citation type="submission" date="2016-10" db="EMBL/GenBank/DDBJ databases">
        <authorList>
            <person name="de Groot N.N."/>
        </authorList>
    </citation>
    <scope>NUCLEOTIDE SEQUENCE [LARGE SCALE GENOMIC DNA]</scope>
    <source>
        <strain evidence="3 4">DSM 23553</strain>
    </source>
</reference>
<accession>A0A1H5LUG6</accession>
<feature type="transmembrane region" description="Helical" evidence="1">
    <location>
        <begin position="152"/>
        <end position="174"/>
    </location>
</feature>
<protein>
    <submittedName>
        <fullName evidence="3">Undecaprenyl-diphosphatase</fullName>
    </submittedName>
</protein>
<dbReference type="AlphaFoldDB" id="A0A1H5LUG6"/>
<dbReference type="SMART" id="SM00014">
    <property type="entry name" value="acidPPc"/>
    <property type="match status" value="1"/>
</dbReference>
<feature type="transmembrane region" description="Helical" evidence="1">
    <location>
        <begin position="181"/>
        <end position="204"/>
    </location>
</feature>
<dbReference type="Gene3D" id="1.20.144.10">
    <property type="entry name" value="Phosphatidic acid phosphatase type 2/haloperoxidase"/>
    <property type="match status" value="2"/>
</dbReference>
<keyword evidence="4" id="KW-1185">Reference proteome</keyword>
<dbReference type="RefSeq" id="WP_093112739.1">
    <property type="nucleotide sequence ID" value="NZ_FNGG01000002.1"/>
</dbReference>
<sequence length="255" mass="29356">MRKGITQAINKIVEFMRTHGSRNHPYFPFYLLIFLAFIVFVVGLNVFVELSEEISGKALRRYDTQVTDYITSFRSPELNKFFQFITDMGDLYAYIIATTLAAIYFFFKLRNKWFLFQLLGVLIISALANIALKRAFNRARPTIEHLVVVKSLSYPSGHAMSAMAFYGFLTYLVFQIKMKRWLRAVLSTIFIFLILAIGISRIYLGVHFPSDVAGGFIAGLIWVAFCVVLFNIIALLRARKRDREGNVEVEENLED</sequence>
<dbReference type="InterPro" id="IPR036938">
    <property type="entry name" value="PAP2/HPO_sf"/>
</dbReference>
<feature type="transmembrane region" description="Helical" evidence="1">
    <location>
        <begin position="216"/>
        <end position="236"/>
    </location>
</feature>
<feature type="transmembrane region" description="Helical" evidence="1">
    <location>
        <begin position="114"/>
        <end position="132"/>
    </location>
</feature>
<dbReference type="OrthoDB" id="9773582at2"/>
<keyword evidence="1" id="KW-0472">Membrane</keyword>
<feature type="transmembrane region" description="Helical" evidence="1">
    <location>
        <begin position="91"/>
        <end position="107"/>
    </location>
</feature>
<evidence type="ECO:0000259" key="2">
    <source>
        <dbReference type="SMART" id="SM00014"/>
    </source>
</evidence>
<dbReference type="SUPFAM" id="SSF48317">
    <property type="entry name" value="Acid phosphatase/Vanadium-dependent haloperoxidase"/>
    <property type="match status" value="1"/>
</dbReference>
<proteinExistence type="predicted"/>
<organism evidence="3 4">
    <name type="scientific">Salinimicrobium catena</name>
    <dbReference type="NCBI Taxonomy" id="390640"/>
    <lineage>
        <taxon>Bacteria</taxon>
        <taxon>Pseudomonadati</taxon>
        <taxon>Bacteroidota</taxon>
        <taxon>Flavobacteriia</taxon>
        <taxon>Flavobacteriales</taxon>
        <taxon>Flavobacteriaceae</taxon>
        <taxon>Salinimicrobium</taxon>
    </lineage>
</organism>
<keyword evidence="1" id="KW-0812">Transmembrane</keyword>
<dbReference type="STRING" id="390640.SAMN04488034_102425"/>
<name>A0A1H5LUG6_9FLAO</name>
<gene>
    <name evidence="3" type="ORF">SAMN04488034_102425</name>
</gene>
<dbReference type="InterPro" id="IPR000326">
    <property type="entry name" value="PAP2/HPO"/>
</dbReference>
<evidence type="ECO:0000256" key="1">
    <source>
        <dbReference type="SAM" id="Phobius"/>
    </source>
</evidence>
<feature type="transmembrane region" description="Helical" evidence="1">
    <location>
        <begin position="26"/>
        <end position="48"/>
    </location>
</feature>
<dbReference type="PANTHER" id="PTHR14969:SF13">
    <property type="entry name" value="AT30094P"/>
    <property type="match status" value="1"/>
</dbReference>